<dbReference type="Pfam" id="PF01019">
    <property type="entry name" value="G_glu_transpept"/>
    <property type="match status" value="1"/>
</dbReference>
<dbReference type="EMBL" id="HBFW01016533">
    <property type="protein sequence ID" value="CAD8939522.1"/>
    <property type="molecule type" value="Transcribed_RNA"/>
</dbReference>
<dbReference type="PRINTS" id="PR01210">
    <property type="entry name" value="GGTRANSPTASE"/>
</dbReference>
<evidence type="ECO:0008006" key="3">
    <source>
        <dbReference type="Google" id="ProtNLM"/>
    </source>
</evidence>
<reference evidence="2" key="1">
    <citation type="submission" date="2021-01" db="EMBL/GenBank/DDBJ databases">
        <authorList>
            <person name="Corre E."/>
            <person name="Pelletier E."/>
            <person name="Niang G."/>
            <person name="Scheremetjew M."/>
            <person name="Finn R."/>
            <person name="Kale V."/>
            <person name="Holt S."/>
            <person name="Cochrane G."/>
            <person name="Meng A."/>
            <person name="Brown T."/>
            <person name="Cohen L."/>
        </authorList>
    </citation>
    <scope>NUCLEOTIDE SEQUENCE</scope>
    <source>
        <strain evidence="2">ECT3854</strain>
    </source>
</reference>
<evidence type="ECO:0000313" key="2">
    <source>
        <dbReference type="EMBL" id="CAD8939522.1"/>
    </source>
</evidence>
<dbReference type="PANTHER" id="PTHR43881">
    <property type="entry name" value="GAMMA-GLUTAMYLTRANSPEPTIDASE (AFU_ORTHOLOGUE AFUA_4G13580)"/>
    <property type="match status" value="1"/>
</dbReference>
<accession>A0A7S1D690</accession>
<dbReference type="InterPro" id="IPR029055">
    <property type="entry name" value="Ntn_hydrolases_N"/>
</dbReference>
<dbReference type="InterPro" id="IPR043137">
    <property type="entry name" value="GGT_ssub_C"/>
</dbReference>
<dbReference type="InterPro" id="IPR043138">
    <property type="entry name" value="GGT_lsub"/>
</dbReference>
<dbReference type="SUPFAM" id="SSF56235">
    <property type="entry name" value="N-terminal nucleophile aminohydrolases (Ntn hydrolases)"/>
    <property type="match status" value="1"/>
</dbReference>
<feature type="compositionally biased region" description="Polar residues" evidence="1">
    <location>
        <begin position="197"/>
        <end position="207"/>
    </location>
</feature>
<evidence type="ECO:0000256" key="1">
    <source>
        <dbReference type="SAM" id="MobiDB-lite"/>
    </source>
</evidence>
<protein>
    <recommendedName>
        <fullName evidence="3">Gamma-glutamyltransferase</fullName>
    </recommendedName>
</protein>
<feature type="region of interest" description="Disordered" evidence="1">
    <location>
        <begin position="182"/>
        <end position="212"/>
    </location>
</feature>
<proteinExistence type="predicted"/>
<name>A0A7S1D690_CYCTE</name>
<dbReference type="AlphaFoldDB" id="A0A7S1D690"/>
<dbReference type="PANTHER" id="PTHR43881:SF1">
    <property type="entry name" value="GAMMA-GLUTAMYLTRANSPEPTIDASE (AFU_ORTHOLOGUE AFUA_4G13580)"/>
    <property type="match status" value="1"/>
</dbReference>
<sequence>MGDWHNTSSVSVESLQVDDLPFRSRRSPVLSRHASVATSQPLATSIGLDLLRKGANAADAAVAIAATLAVVEPCSTGLGGDMFCLFYKADQKKVYALNGSGCSPKNLTLDKVLQDCPNGTNDFKFSPHSVTVPGAARGWEDTILKFGSGKFSFAEIVEPAAKLAEEGFPVSPITSHHWASGKSQLDQWKSKSDDYSPLTNSDGNTPTAGEVFSNPDMAAVLRELGTKGATEGFYEGKPGKAIVEAVQNHGGLLTTDDLKQHHSLFPEAISVQYRDTRLWQVPPNGQGIAALLALSGLASLEEDGVLLEPLTPETVGSTAGAYHAQVEMMRLGFADARKYVTCPEVCNDETVQWLLDKERISSRAKEWFDPTKATCHDVAALPSSDTVSFQVVDPQGNAISFVNSNFNGFGTGICPKGCGFSLQNRGFNFSLEPHHHHHANVLAGGKRPYHTIIPGMLTYAESGDLYATLSNMGGFMQPQGHLQLTINLVAGKMDPQEAIDTPRFCIPQGTCDGTIQFETGLSDEIIEQLQQHMGHKLIPRVAGHARSTFGRAQIIQKDPVTGVLWAGSDGRGDGCAMGF</sequence>
<organism evidence="2">
    <name type="scientific">Cyclophora tenuis</name>
    <name type="common">Marine diatom</name>
    <dbReference type="NCBI Taxonomy" id="216820"/>
    <lineage>
        <taxon>Eukaryota</taxon>
        <taxon>Sar</taxon>
        <taxon>Stramenopiles</taxon>
        <taxon>Ochrophyta</taxon>
        <taxon>Bacillariophyta</taxon>
        <taxon>Fragilariophyceae</taxon>
        <taxon>Fragilariophycidae</taxon>
        <taxon>Cyclophorales</taxon>
        <taxon>Cyclophoraceae</taxon>
        <taxon>Cyclophora</taxon>
    </lineage>
</organism>
<dbReference type="Gene3D" id="3.60.20.40">
    <property type="match status" value="1"/>
</dbReference>
<dbReference type="Gene3D" id="1.10.246.130">
    <property type="match status" value="1"/>
</dbReference>
<gene>
    <name evidence="2" type="ORF">CTEN0397_LOCUS10585</name>
</gene>
<dbReference type="InterPro" id="IPR052896">
    <property type="entry name" value="GGT-like_enzyme"/>
</dbReference>